<feature type="signal peptide" evidence="1">
    <location>
        <begin position="1"/>
        <end position="18"/>
    </location>
</feature>
<dbReference type="InParanoid" id="H2YDW0"/>
<dbReference type="Gene3D" id="2.60.120.650">
    <property type="entry name" value="Cupin"/>
    <property type="match status" value="1"/>
</dbReference>
<dbReference type="AlphaFoldDB" id="H2YDW0"/>
<dbReference type="PROSITE" id="PS51184">
    <property type="entry name" value="JMJC"/>
    <property type="match status" value="1"/>
</dbReference>
<dbReference type="GeneTree" id="ENSGT00940000165393"/>
<reference evidence="3" key="2">
    <citation type="submission" date="2025-08" db="UniProtKB">
        <authorList>
            <consortium name="Ensembl"/>
        </authorList>
    </citation>
    <scope>IDENTIFICATION</scope>
</reference>
<dbReference type="Proteomes" id="UP000007875">
    <property type="component" value="Unassembled WGS sequence"/>
</dbReference>
<proteinExistence type="predicted"/>
<dbReference type="InterPro" id="IPR041667">
    <property type="entry name" value="Cupin_8"/>
</dbReference>
<dbReference type="Pfam" id="PF13621">
    <property type="entry name" value="Cupin_8"/>
    <property type="match status" value="1"/>
</dbReference>
<evidence type="ECO:0000259" key="2">
    <source>
        <dbReference type="PROSITE" id="PS51184"/>
    </source>
</evidence>
<organism evidence="3 4">
    <name type="scientific">Ciona savignyi</name>
    <name type="common">Pacific transparent sea squirt</name>
    <dbReference type="NCBI Taxonomy" id="51511"/>
    <lineage>
        <taxon>Eukaryota</taxon>
        <taxon>Metazoa</taxon>
        <taxon>Chordata</taxon>
        <taxon>Tunicata</taxon>
        <taxon>Ascidiacea</taxon>
        <taxon>Phlebobranchia</taxon>
        <taxon>Cionidae</taxon>
        <taxon>Ciona</taxon>
    </lineage>
</organism>
<dbReference type="eggNOG" id="KOG2132">
    <property type="taxonomic scope" value="Eukaryota"/>
</dbReference>
<reference evidence="4" key="1">
    <citation type="submission" date="2003-08" db="EMBL/GenBank/DDBJ databases">
        <authorList>
            <person name="Birren B."/>
            <person name="Nusbaum C."/>
            <person name="Abebe A."/>
            <person name="Abouelleil A."/>
            <person name="Adekoya E."/>
            <person name="Ait-zahra M."/>
            <person name="Allen N."/>
            <person name="Allen T."/>
            <person name="An P."/>
            <person name="Anderson M."/>
            <person name="Anderson S."/>
            <person name="Arachchi H."/>
            <person name="Armbruster J."/>
            <person name="Bachantsang P."/>
            <person name="Baldwin J."/>
            <person name="Barry A."/>
            <person name="Bayul T."/>
            <person name="Blitshsteyn B."/>
            <person name="Bloom T."/>
            <person name="Blye J."/>
            <person name="Boguslavskiy L."/>
            <person name="Borowsky M."/>
            <person name="Boukhgalter B."/>
            <person name="Brunache A."/>
            <person name="Butler J."/>
            <person name="Calixte N."/>
            <person name="Calvo S."/>
            <person name="Camarata J."/>
            <person name="Campo K."/>
            <person name="Chang J."/>
            <person name="Cheshatsang Y."/>
            <person name="Citroen M."/>
            <person name="Collymore A."/>
            <person name="Considine T."/>
            <person name="Cook A."/>
            <person name="Cooke P."/>
            <person name="Corum B."/>
            <person name="Cuomo C."/>
            <person name="David R."/>
            <person name="Dawoe T."/>
            <person name="Degray S."/>
            <person name="Dodge S."/>
            <person name="Dooley K."/>
            <person name="Dorje P."/>
            <person name="Dorjee K."/>
            <person name="Dorris L."/>
            <person name="Duffey N."/>
            <person name="Dupes A."/>
            <person name="Elkins T."/>
            <person name="Engels R."/>
            <person name="Erickson J."/>
            <person name="Farina A."/>
            <person name="Faro S."/>
            <person name="Ferreira P."/>
            <person name="Fischer H."/>
            <person name="Fitzgerald M."/>
            <person name="Foley K."/>
            <person name="Gage D."/>
            <person name="Galagan J."/>
            <person name="Gearin G."/>
            <person name="Gnerre S."/>
            <person name="Gnirke A."/>
            <person name="Goyette A."/>
            <person name="Graham J."/>
            <person name="Grandbois E."/>
            <person name="Gyaltsen K."/>
            <person name="Hafez N."/>
            <person name="Hagopian D."/>
            <person name="Hagos B."/>
            <person name="Hall J."/>
            <person name="Hatcher B."/>
            <person name="Heller A."/>
            <person name="Higgins H."/>
            <person name="Honan T."/>
            <person name="Horn A."/>
            <person name="Houde N."/>
            <person name="Hughes L."/>
            <person name="Hulme W."/>
            <person name="Husby E."/>
            <person name="Iliev I."/>
            <person name="Jaffe D."/>
            <person name="Jones C."/>
            <person name="Kamal M."/>
            <person name="Kamat A."/>
            <person name="Kamvysselis M."/>
            <person name="Karlsson E."/>
            <person name="Kells C."/>
            <person name="Kieu A."/>
            <person name="Kisner P."/>
            <person name="Kodira C."/>
            <person name="Kulbokas E."/>
            <person name="Labutti K."/>
            <person name="Lama D."/>
            <person name="Landers T."/>
            <person name="Leger J."/>
            <person name="Levine S."/>
            <person name="Lewis D."/>
            <person name="Lewis T."/>
            <person name="Lindblad-toh K."/>
            <person name="Liu X."/>
            <person name="Lokyitsang T."/>
            <person name="Lokyitsang Y."/>
            <person name="Lucien O."/>
            <person name="Lui A."/>
            <person name="Ma L.J."/>
            <person name="Mabbitt R."/>
            <person name="Macdonald J."/>
            <person name="Maclean C."/>
            <person name="Major J."/>
            <person name="Manning J."/>
            <person name="Marabella R."/>
            <person name="Maru K."/>
            <person name="Matthews C."/>
            <person name="Mauceli E."/>
            <person name="Mccarthy M."/>
            <person name="Mcdonough S."/>
            <person name="Mcghee T."/>
            <person name="Meldrim J."/>
            <person name="Meneus L."/>
            <person name="Mesirov J."/>
            <person name="Mihalev A."/>
            <person name="Mihova T."/>
            <person name="Mikkelsen T."/>
            <person name="Mlenga V."/>
            <person name="Moru K."/>
            <person name="Mozes J."/>
            <person name="Mulrain L."/>
            <person name="Munson G."/>
            <person name="Naylor J."/>
            <person name="Newes C."/>
            <person name="Nguyen C."/>
            <person name="Nguyen N."/>
            <person name="Nguyen T."/>
            <person name="Nicol R."/>
            <person name="Nielsen C."/>
            <person name="Nizzari M."/>
            <person name="Norbu C."/>
            <person name="Norbu N."/>
            <person name="O'donnell P."/>
            <person name="Okoawo O."/>
            <person name="O'leary S."/>
            <person name="Omotosho B."/>
            <person name="O'neill K."/>
            <person name="Osman S."/>
            <person name="Parker S."/>
            <person name="Perrin D."/>
            <person name="Phunkhang P."/>
            <person name="Piqani B."/>
            <person name="Purcell S."/>
            <person name="Rachupka T."/>
            <person name="Ramasamy U."/>
            <person name="Rameau R."/>
            <person name="Ray V."/>
            <person name="Raymond C."/>
            <person name="Retta R."/>
            <person name="Richardson S."/>
            <person name="Rise C."/>
            <person name="Rodriguez J."/>
            <person name="Rogers J."/>
            <person name="Rogov P."/>
            <person name="Rutman M."/>
            <person name="Schupbach R."/>
            <person name="Seaman C."/>
            <person name="Settipalli S."/>
            <person name="Sharpe T."/>
            <person name="Sheridan J."/>
            <person name="Sherpa N."/>
            <person name="Shi J."/>
            <person name="Smirnov S."/>
            <person name="Smith C."/>
            <person name="Sougnez C."/>
            <person name="Spencer B."/>
            <person name="Stalker J."/>
            <person name="Stange-thomann N."/>
            <person name="Stavropoulos S."/>
            <person name="Stetson K."/>
            <person name="Stone C."/>
            <person name="Stone S."/>
            <person name="Stubbs M."/>
            <person name="Talamas J."/>
            <person name="Tchuinga P."/>
            <person name="Tenzing P."/>
            <person name="Tesfaye S."/>
            <person name="Theodore J."/>
            <person name="Thoulutsang Y."/>
            <person name="Topham K."/>
            <person name="Towey S."/>
            <person name="Tsamla T."/>
            <person name="Tsomo N."/>
            <person name="Vallee D."/>
            <person name="Vassiliev H."/>
            <person name="Venkataraman V."/>
            <person name="Vinson J."/>
            <person name="Vo A."/>
            <person name="Wade C."/>
            <person name="Wang S."/>
            <person name="Wangchuk T."/>
            <person name="Wangdi T."/>
            <person name="Whittaker C."/>
            <person name="Wilkinson J."/>
            <person name="Wu Y."/>
            <person name="Wyman D."/>
            <person name="Yadav S."/>
            <person name="Yang S."/>
            <person name="Yang X."/>
            <person name="Yeager S."/>
            <person name="Yee E."/>
            <person name="Young G."/>
            <person name="Zainoun J."/>
            <person name="Zembeck L."/>
            <person name="Zimmer A."/>
            <person name="Zody M."/>
            <person name="Lander E."/>
        </authorList>
    </citation>
    <scope>NUCLEOTIDE SEQUENCE [LARGE SCALE GENOMIC DNA]</scope>
</reference>
<feature type="chain" id="PRO_5003578531" description="JmjC domain-containing protein" evidence="1">
    <location>
        <begin position="19"/>
        <end position="474"/>
    </location>
</feature>
<name>H2YDW0_CIOSA</name>
<evidence type="ECO:0000256" key="1">
    <source>
        <dbReference type="SAM" id="SignalP"/>
    </source>
</evidence>
<accession>H2YDW0</accession>
<dbReference type="HOGENOM" id="CLU_016785_9_2_1"/>
<dbReference type="STRING" id="51511.ENSCSAVP00000003508"/>
<keyword evidence="1" id="KW-0732">Signal</keyword>
<evidence type="ECO:0000313" key="3">
    <source>
        <dbReference type="Ensembl" id="ENSCSAVP00000003508.1"/>
    </source>
</evidence>
<dbReference type="InterPro" id="IPR003347">
    <property type="entry name" value="JmjC_dom"/>
</dbReference>
<keyword evidence="4" id="KW-1185">Reference proteome</keyword>
<feature type="domain" description="JmjC" evidence="2">
    <location>
        <begin position="130"/>
        <end position="291"/>
    </location>
</feature>
<protein>
    <recommendedName>
        <fullName evidence="2">JmjC domain-containing protein</fullName>
    </recommendedName>
</protein>
<dbReference type="Ensembl" id="ENSCSAVT00000003563.1">
    <property type="protein sequence ID" value="ENSCSAVP00000003508.1"/>
    <property type="gene ID" value="ENSCSAVG00000002087.1"/>
</dbReference>
<dbReference type="PANTHER" id="PTHR12461">
    <property type="entry name" value="HYPOXIA-INDUCIBLE FACTOR 1 ALPHA INHIBITOR-RELATED"/>
    <property type="match status" value="1"/>
</dbReference>
<reference evidence="3" key="3">
    <citation type="submission" date="2025-09" db="UniProtKB">
        <authorList>
            <consortium name="Ensembl"/>
        </authorList>
    </citation>
    <scope>IDENTIFICATION</scope>
</reference>
<dbReference type="PANTHER" id="PTHR12461:SF27">
    <property type="entry name" value="JMJC DOMAIN-CONTAINING PROTEIN"/>
    <property type="match status" value="1"/>
</dbReference>
<sequence>MVVEHVIVGLLCLSVCYAATPVGHLQPFGFHRPAGSFVKEFTLDNAPTPLEFSNNFVLPKNAAVFRGNLANEPELKHWTNDYIKSNYGELEVRLRALNESLPDPLGETHYGRDTIRHFVDNMPSSNSYVVSELPQQMYKEFPVIPTLVTCGGFPKHFAEVDIWWNGGGGTSLLHEDSFHQLSCQMIGEKQWKMVEPGYEDLVYEQVEDESEGGTDGGASEIDPLSVDLIKYPNISKVSWSNITMHPGDCLFIPRGYFHQVNSGRGNNLAVAIQFGEFGDDKSAVDFADCTGDIDMKTPKLLSEFDVMWKWNGSGYMNFGMPDLEHIRAEALKTVIECDKDCSLSTFERVCNNEQQHNWYRNCTTIFKTFDSDLDGKLTTKEVENATWEQLRVYGHEVSEFLEVNSVLFECTIISLREVKKLLKQEIGKYDYLTRKRWVTKYQRILAGSKFYGERIFTQLVGSEKTDKVRSKDIT</sequence>
<evidence type="ECO:0000313" key="4">
    <source>
        <dbReference type="Proteomes" id="UP000007875"/>
    </source>
</evidence>
<dbReference type="OMA" id="PFGFHRP"/>
<dbReference type="SUPFAM" id="SSF51197">
    <property type="entry name" value="Clavaminate synthase-like"/>
    <property type="match status" value="1"/>
</dbReference>